<dbReference type="SUPFAM" id="SSF51905">
    <property type="entry name" value="FAD/NAD(P)-binding domain"/>
    <property type="match status" value="1"/>
</dbReference>
<dbReference type="Gene3D" id="3.50.50.60">
    <property type="entry name" value="FAD/NAD(P)-binding domain"/>
    <property type="match status" value="1"/>
</dbReference>
<keyword evidence="4" id="KW-1185">Reference proteome</keyword>
<gene>
    <name evidence="3" type="ORF">DA075_31045</name>
</gene>
<evidence type="ECO:0000313" key="3">
    <source>
        <dbReference type="EMBL" id="AWB25343.1"/>
    </source>
</evidence>
<dbReference type="AlphaFoldDB" id="A0A2R4WUX0"/>
<sequence>MPTTDLAADIVVIGAGPAGAAAASLLAPSCRTLVLDRVDPRTPGAARIGEALPAAARRLLRDMGLWEGFLAEGHAPGKPGDPVGRPAVLEPAARRMSTGAASQPSLPAAASSRPIASSPNFLRHSA</sequence>
<accession>A0A2R4WUX0</accession>
<dbReference type="Proteomes" id="UP000244755">
    <property type="component" value="Chromosome 2"/>
</dbReference>
<dbReference type="OrthoDB" id="9799983at2"/>
<feature type="compositionally biased region" description="Low complexity" evidence="1">
    <location>
        <begin position="100"/>
        <end position="119"/>
    </location>
</feature>
<protein>
    <recommendedName>
        <fullName evidence="2">FAD-binding domain-containing protein</fullName>
    </recommendedName>
</protein>
<name>A0A2R4WUX0_9HYPH</name>
<proteinExistence type="predicted"/>
<dbReference type="InterPro" id="IPR036188">
    <property type="entry name" value="FAD/NAD-bd_sf"/>
</dbReference>
<organism evidence="3 4">
    <name type="scientific">Methylobacterium currus</name>
    <dbReference type="NCBI Taxonomy" id="2051553"/>
    <lineage>
        <taxon>Bacteria</taxon>
        <taxon>Pseudomonadati</taxon>
        <taxon>Pseudomonadota</taxon>
        <taxon>Alphaproteobacteria</taxon>
        <taxon>Hyphomicrobiales</taxon>
        <taxon>Methylobacteriaceae</taxon>
        <taxon>Methylobacterium</taxon>
    </lineage>
</organism>
<reference evidence="3 4" key="1">
    <citation type="submission" date="2018-04" db="EMBL/GenBank/DDBJ databases">
        <title>Methylobacterium sp. PR1016A genome.</title>
        <authorList>
            <person name="Park W."/>
        </authorList>
    </citation>
    <scope>NUCLEOTIDE SEQUENCE [LARGE SCALE GENOMIC DNA]</scope>
    <source>
        <strain evidence="3 4">PR1016A</strain>
    </source>
</reference>
<dbReference type="InterPro" id="IPR002938">
    <property type="entry name" value="FAD-bd"/>
</dbReference>
<dbReference type="Pfam" id="PF01494">
    <property type="entry name" value="FAD_binding_3"/>
    <property type="match status" value="1"/>
</dbReference>
<dbReference type="RefSeq" id="WP_108394343.1">
    <property type="nucleotide sequence ID" value="NZ_CP028844.1"/>
</dbReference>
<feature type="region of interest" description="Disordered" evidence="1">
    <location>
        <begin position="73"/>
        <end position="126"/>
    </location>
</feature>
<evidence type="ECO:0000256" key="1">
    <source>
        <dbReference type="SAM" id="MobiDB-lite"/>
    </source>
</evidence>
<evidence type="ECO:0000313" key="4">
    <source>
        <dbReference type="Proteomes" id="UP000244755"/>
    </source>
</evidence>
<feature type="domain" description="FAD-binding" evidence="2">
    <location>
        <begin position="8"/>
        <end position="75"/>
    </location>
</feature>
<evidence type="ECO:0000259" key="2">
    <source>
        <dbReference type="Pfam" id="PF01494"/>
    </source>
</evidence>
<dbReference type="GO" id="GO:0071949">
    <property type="term" value="F:FAD binding"/>
    <property type="evidence" value="ECO:0007669"/>
    <property type="project" value="InterPro"/>
</dbReference>
<dbReference type="KEGG" id="mee:DA075_31045"/>
<dbReference type="EMBL" id="CP028844">
    <property type="protein sequence ID" value="AWB25343.1"/>
    <property type="molecule type" value="Genomic_DNA"/>
</dbReference>